<dbReference type="KEGG" id="aym:YM304_21600"/>
<dbReference type="GO" id="GO:0005886">
    <property type="term" value="C:plasma membrane"/>
    <property type="evidence" value="ECO:0007669"/>
    <property type="project" value="UniProtKB-SubCell"/>
</dbReference>
<evidence type="ECO:0000256" key="3">
    <source>
        <dbReference type="ARBA" id="ARBA00022989"/>
    </source>
</evidence>
<comment type="subcellular location">
    <subcellularLocation>
        <location evidence="1">Cell membrane</location>
        <topology evidence="1">Multi-pass membrane protein</topology>
    </subcellularLocation>
</comment>
<dbReference type="Pfam" id="PF07690">
    <property type="entry name" value="MFS_1"/>
    <property type="match status" value="1"/>
</dbReference>
<gene>
    <name evidence="7" type="ORF">YM304_21600</name>
</gene>
<feature type="transmembrane region" description="Helical" evidence="5">
    <location>
        <begin position="28"/>
        <end position="52"/>
    </location>
</feature>
<dbReference type="InterPro" id="IPR011701">
    <property type="entry name" value="MFS"/>
</dbReference>
<dbReference type="AlphaFoldDB" id="A0A6C7E3B9"/>
<organism evidence="7 8">
    <name type="scientific">Ilumatobacter coccineus (strain NBRC 103263 / KCTC 29153 / YM16-304)</name>
    <dbReference type="NCBI Taxonomy" id="1313172"/>
    <lineage>
        <taxon>Bacteria</taxon>
        <taxon>Bacillati</taxon>
        <taxon>Actinomycetota</taxon>
        <taxon>Acidimicrobiia</taxon>
        <taxon>Acidimicrobiales</taxon>
        <taxon>Ilumatobacteraceae</taxon>
        <taxon>Ilumatobacter</taxon>
    </lineage>
</organism>
<keyword evidence="8" id="KW-1185">Reference proteome</keyword>
<feature type="transmembrane region" description="Helical" evidence="5">
    <location>
        <begin position="64"/>
        <end position="83"/>
    </location>
</feature>
<reference evidence="7 8" key="1">
    <citation type="journal article" date="2013" name="Int. J. Syst. Evol. Microbiol.">
        <title>Ilumatobacter nonamiense sp. nov. and Ilumatobacter coccineum sp. nov., isolated from seashore sand.</title>
        <authorList>
            <person name="Matsumoto A."/>
            <person name="Kasai H."/>
            <person name="Matsuo Y."/>
            <person name="Shizuri Y."/>
            <person name="Ichikawa N."/>
            <person name="Fujita N."/>
            <person name="Omura S."/>
            <person name="Takahashi Y."/>
        </authorList>
    </citation>
    <scope>NUCLEOTIDE SEQUENCE [LARGE SCALE GENOMIC DNA]</scope>
    <source>
        <strain evidence="8">NBRC 103263 / KCTC 29153 / YM16-304</strain>
    </source>
</reference>
<dbReference type="GO" id="GO:0022857">
    <property type="term" value="F:transmembrane transporter activity"/>
    <property type="evidence" value="ECO:0007669"/>
    <property type="project" value="InterPro"/>
</dbReference>
<accession>A0A6C7E3B9</accession>
<evidence type="ECO:0000313" key="8">
    <source>
        <dbReference type="Proteomes" id="UP000011863"/>
    </source>
</evidence>
<keyword evidence="4 5" id="KW-0472">Membrane</keyword>
<dbReference type="PANTHER" id="PTHR23534">
    <property type="entry name" value="MFS PERMEASE"/>
    <property type="match status" value="1"/>
</dbReference>
<sequence>MTVGADISTGFGSLEPSERARLQHRTLWSLRFAQVPGQAAVAGMVAVVSLLASDMLGSDRLAGLGSASFTLGAAATSIPLAAYMRRRGRRPGLARALLLGSLGAGVAALGGETRLFPIFLLGMVAFGAGQAATLQQRYVAADLAEPEHAGTAIAAIVWVGTLGAVFGPLLTPAAKALGRGIGLDELVGPFVVGAVLLAIAAVVVTVRLRPDPLEVLGAVDPDAQRVRPLQQIRTSSSVIASSAGARLGLAAMAISQAAMVGVMTMTPPHMKDHDHGDLSAYVIALHIVGMYGLAPVVGRFTDRVGTNQAIRLGAVVLGLGTVSTVMAGYVPALMFVGLFFLGLGWNIGLIAGSTLLTGSVPAAAKVEVQGTADLTMSVCGATAAFGSGFVKESFGFHLLANGAAVLAGCLLVAAWVAAARAPSTAS</sequence>
<feature type="domain" description="Major facilitator superfamily (MFS) profile" evidence="6">
    <location>
        <begin position="1"/>
        <end position="425"/>
    </location>
</feature>
<dbReference type="PANTHER" id="PTHR23534:SF1">
    <property type="entry name" value="MAJOR FACILITATOR SUPERFAMILY PROTEIN"/>
    <property type="match status" value="1"/>
</dbReference>
<dbReference type="PROSITE" id="PS50850">
    <property type="entry name" value="MFS"/>
    <property type="match status" value="1"/>
</dbReference>
<dbReference type="InterPro" id="IPR020846">
    <property type="entry name" value="MFS_dom"/>
</dbReference>
<dbReference type="SUPFAM" id="SSF103473">
    <property type="entry name" value="MFS general substrate transporter"/>
    <property type="match status" value="1"/>
</dbReference>
<protein>
    <submittedName>
        <fullName evidence="7">Putative major facilitator superfamily transporter</fullName>
    </submittedName>
</protein>
<dbReference type="Gene3D" id="1.20.1250.20">
    <property type="entry name" value="MFS general substrate transporter like domains"/>
    <property type="match status" value="1"/>
</dbReference>
<name>A0A6C7E3B9_ILUCY</name>
<dbReference type="EMBL" id="AP012057">
    <property type="protein sequence ID" value="BAN02474.1"/>
    <property type="molecule type" value="Genomic_DNA"/>
</dbReference>
<evidence type="ECO:0000313" key="7">
    <source>
        <dbReference type="EMBL" id="BAN02474.1"/>
    </source>
</evidence>
<feature type="transmembrane region" description="Helical" evidence="5">
    <location>
        <begin position="396"/>
        <end position="418"/>
    </location>
</feature>
<feature type="transmembrane region" description="Helical" evidence="5">
    <location>
        <begin position="155"/>
        <end position="174"/>
    </location>
</feature>
<proteinExistence type="predicted"/>
<evidence type="ECO:0000256" key="5">
    <source>
        <dbReference type="SAM" id="Phobius"/>
    </source>
</evidence>
<dbReference type="RefSeq" id="WP_015441721.1">
    <property type="nucleotide sequence ID" value="NC_020520.1"/>
</dbReference>
<dbReference type="InterPro" id="IPR036259">
    <property type="entry name" value="MFS_trans_sf"/>
</dbReference>
<evidence type="ECO:0000256" key="4">
    <source>
        <dbReference type="ARBA" id="ARBA00023136"/>
    </source>
</evidence>
<feature type="transmembrane region" description="Helical" evidence="5">
    <location>
        <begin position="186"/>
        <end position="206"/>
    </location>
</feature>
<evidence type="ECO:0000259" key="6">
    <source>
        <dbReference type="PROSITE" id="PS50850"/>
    </source>
</evidence>
<feature type="transmembrane region" description="Helical" evidence="5">
    <location>
        <begin position="92"/>
        <end position="109"/>
    </location>
</feature>
<dbReference type="Proteomes" id="UP000011863">
    <property type="component" value="Chromosome"/>
</dbReference>
<dbReference type="OrthoDB" id="9776171at2"/>
<evidence type="ECO:0000256" key="1">
    <source>
        <dbReference type="ARBA" id="ARBA00004651"/>
    </source>
</evidence>
<feature type="transmembrane region" description="Helical" evidence="5">
    <location>
        <begin position="278"/>
        <end position="297"/>
    </location>
</feature>
<evidence type="ECO:0000256" key="2">
    <source>
        <dbReference type="ARBA" id="ARBA00022692"/>
    </source>
</evidence>
<keyword evidence="3 5" id="KW-1133">Transmembrane helix</keyword>
<keyword evidence="2 5" id="KW-0812">Transmembrane</keyword>
<feature type="transmembrane region" description="Helical" evidence="5">
    <location>
        <begin position="309"/>
        <end position="329"/>
    </location>
</feature>